<dbReference type="GO" id="GO:0051213">
    <property type="term" value="F:dioxygenase activity"/>
    <property type="evidence" value="ECO:0007669"/>
    <property type="project" value="UniProtKB-KW"/>
</dbReference>
<organism evidence="5 6">
    <name type="scientific">Rhodanobacter denitrificans</name>
    <dbReference type="NCBI Taxonomy" id="666685"/>
    <lineage>
        <taxon>Bacteria</taxon>
        <taxon>Pseudomonadati</taxon>
        <taxon>Pseudomonadota</taxon>
        <taxon>Gammaproteobacteria</taxon>
        <taxon>Lysobacterales</taxon>
        <taxon>Rhodanobacteraceae</taxon>
        <taxon>Rhodanobacter</taxon>
    </lineage>
</organism>
<dbReference type="EMBL" id="QFPO01000003">
    <property type="protein sequence ID" value="PZQ18364.1"/>
    <property type="molecule type" value="Genomic_DNA"/>
</dbReference>
<dbReference type="Gene3D" id="3.10.180.10">
    <property type="entry name" value="2,3-Dihydroxybiphenyl 1,2-Dioxygenase, domain 1"/>
    <property type="match status" value="1"/>
</dbReference>
<gene>
    <name evidence="5" type="ORF">DI564_03390</name>
</gene>
<dbReference type="PROSITE" id="PS51819">
    <property type="entry name" value="VOC"/>
    <property type="match status" value="1"/>
</dbReference>
<evidence type="ECO:0000259" key="4">
    <source>
        <dbReference type="PROSITE" id="PS51819"/>
    </source>
</evidence>
<evidence type="ECO:0000313" key="6">
    <source>
        <dbReference type="Proteomes" id="UP000249046"/>
    </source>
</evidence>
<keyword evidence="3" id="KW-0046">Antibiotic resistance</keyword>
<sequence length="127" mass="14324">MQPIAGIHQITPFLHVPDLPAALAFFCDVLRFELKHRHGDYAYLELGGCGLRLLEEPARPLTPDGKARVSICIDVADVDALYTRLAPALETMPADRREPLKDMPYGQREFQVRLPDGDWLNFTAPLR</sequence>
<accession>A0A2W5KR34</accession>
<dbReference type="InterPro" id="IPR029068">
    <property type="entry name" value="Glyas_Bleomycin-R_OHBP_Dase"/>
</dbReference>
<dbReference type="Pfam" id="PF00903">
    <property type="entry name" value="Glyoxalase"/>
    <property type="match status" value="1"/>
</dbReference>
<reference evidence="5 6" key="1">
    <citation type="submission" date="2017-08" db="EMBL/GenBank/DDBJ databases">
        <title>Infants hospitalized years apart are colonized by the same room-sourced microbial strains.</title>
        <authorList>
            <person name="Brooks B."/>
            <person name="Olm M.R."/>
            <person name="Firek B.A."/>
            <person name="Baker R."/>
            <person name="Thomas B.C."/>
            <person name="Morowitz M.J."/>
            <person name="Banfield J.F."/>
        </authorList>
    </citation>
    <scope>NUCLEOTIDE SEQUENCE [LARGE SCALE GENOMIC DNA]</scope>
    <source>
        <strain evidence="5">S2_005_003_R2_42</strain>
    </source>
</reference>
<comment type="similarity">
    <text evidence="1">Belongs to the bleomycin resistance protein family.</text>
</comment>
<dbReference type="InterPro" id="IPR037523">
    <property type="entry name" value="VOC_core"/>
</dbReference>
<dbReference type="GO" id="GO:0046677">
    <property type="term" value="P:response to antibiotic"/>
    <property type="evidence" value="ECO:0007669"/>
    <property type="project" value="UniProtKB-KW"/>
</dbReference>
<comment type="caution">
    <text evidence="5">The sequence shown here is derived from an EMBL/GenBank/DDBJ whole genome shotgun (WGS) entry which is preliminary data.</text>
</comment>
<proteinExistence type="inferred from homology"/>
<protein>
    <recommendedName>
        <fullName evidence="2">Bleomycin resistance protein</fullName>
    </recommendedName>
</protein>
<evidence type="ECO:0000313" key="5">
    <source>
        <dbReference type="EMBL" id="PZQ18364.1"/>
    </source>
</evidence>
<keyword evidence="5" id="KW-0560">Oxidoreductase</keyword>
<dbReference type="InterPro" id="IPR000335">
    <property type="entry name" value="Bleomycin-R"/>
</dbReference>
<evidence type="ECO:0000256" key="2">
    <source>
        <dbReference type="ARBA" id="ARBA00021572"/>
    </source>
</evidence>
<name>A0A2W5KR34_9GAMM</name>
<evidence type="ECO:0000256" key="1">
    <source>
        <dbReference type="ARBA" id="ARBA00011051"/>
    </source>
</evidence>
<dbReference type="SUPFAM" id="SSF54593">
    <property type="entry name" value="Glyoxalase/Bleomycin resistance protein/Dihydroxybiphenyl dioxygenase"/>
    <property type="match status" value="1"/>
</dbReference>
<evidence type="ECO:0000256" key="3">
    <source>
        <dbReference type="ARBA" id="ARBA00023251"/>
    </source>
</evidence>
<dbReference type="Proteomes" id="UP000249046">
    <property type="component" value="Unassembled WGS sequence"/>
</dbReference>
<dbReference type="InterPro" id="IPR004360">
    <property type="entry name" value="Glyas_Fos-R_dOase_dom"/>
</dbReference>
<dbReference type="AlphaFoldDB" id="A0A2W5KR34"/>
<dbReference type="CDD" id="cd08349">
    <property type="entry name" value="BLMA_like"/>
    <property type="match status" value="1"/>
</dbReference>
<keyword evidence="5" id="KW-0223">Dioxygenase</keyword>
<feature type="domain" description="VOC" evidence="4">
    <location>
        <begin position="6"/>
        <end position="125"/>
    </location>
</feature>